<dbReference type="Pfam" id="PF01757">
    <property type="entry name" value="Acyl_transf_3"/>
    <property type="match status" value="1"/>
</dbReference>
<dbReference type="GO" id="GO:0009103">
    <property type="term" value="P:lipopolysaccharide biosynthetic process"/>
    <property type="evidence" value="ECO:0007669"/>
    <property type="project" value="TreeGrafter"/>
</dbReference>
<reference evidence="10 11" key="1">
    <citation type="submission" date="2016-12" db="EMBL/GenBank/DDBJ databases">
        <authorList>
            <person name="Song W.-J."/>
            <person name="Kurnit D.M."/>
        </authorList>
    </citation>
    <scope>NUCLEOTIDE SEQUENCE [LARGE SCALE GENOMIC DNA]</scope>
    <source>
        <strain evidence="10 11">ATCC 43942</strain>
    </source>
</reference>
<organism evidence="10 11">
    <name type="scientific">Vibrio gazogenes</name>
    <dbReference type="NCBI Taxonomy" id="687"/>
    <lineage>
        <taxon>Bacteria</taxon>
        <taxon>Pseudomonadati</taxon>
        <taxon>Pseudomonadota</taxon>
        <taxon>Gammaproteobacteria</taxon>
        <taxon>Vibrionales</taxon>
        <taxon>Vibrionaceae</taxon>
        <taxon>Vibrio</taxon>
    </lineage>
</organism>
<dbReference type="EMBL" id="CP018835">
    <property type="protein sequence ID" value="ASA56479.1"/>
    <property type="molecule type" value="Genomic_DNA"/>
</dbReference>
<gene>
    <name evidence="10" type="ORF">BSQ33_12750</name>
</gene>
<accession>A0A1Z2SH14</accession>
<dbReference type="GO" id="GO:0042597">
    <property type="term" value="C:periplasmic space"/>
    <property type="evidence" value="ECO:0007669"/>
    <property type="project" value="UniProtKB-SubCell"/>
</dbReference>
<dbReference type="GO" id="GO:0042121">
    <property type="term" value="P:alginic acid biosynthetic process"/>
    <property type="evidence" value="ECO:0007669"/>
    <property type="project" value="UniProtKB-UniPathway"/>
</dbReference>
<dbReference type="GO" id="GO:0016747">
    <property type="term" value="F:acyltransferase activity, transferring groups other than amino-acyl groups"/>
    <property type="evidence" value="ECO:0007669"/>
    <property type="project" value="InterPro"/>
</dbReference>
<keyword evidence="4" id="KW-0732">Signal</keyword>
<evidence type="ECO:0000256" key="5">
    <source>
        <dbReference type="ARBA" id="ARBA00022764"/>
    </source>
</evidence>
<dbReference type="Proteomes" id="UP000196708">
    <property type="component" value="Chromosome 1"/>
</dbReference>
<feature type="domain" description="Acyltransferase 3" evidence="8">
    <location>
        <begin position="23"/>
        <end position="361"/>
    </location>
</feature>
<feature type="transmembrane region" description="Helical" evidence="7">
    <location>
        <begin position="89"/>
        <end position="108"/>
    </location>
</feature>
<feature type="transmembrane region" description="Helical" evidence="7">
    <location>
        <begin position="48"/>
        <end position="68"/>
    </location>
</feature>
<evidence type="ECO:0000259" key="8">
    <source>
        <dbReference type="Pfam" id="PF01757"/>
    </source>
</evidence>
<feature type="domain" description="AlgX/AlgJ SGNH hydrolase-like" evidence="9">
    <location>
        <begin position="430"/>
        <end position="568"/>
    </location>
</feature>
<dbReference type="PANTHER" id="PTHR23028:SF53">
    <property type="entry name" value="ACYL_TRANSF_3 DOMAIN-CONTAINING PROTEIN"/>
    <property type="match status" value="1"/>
</dbReference>
<evidence type="ECO:0000313" key="10">
    <source>
        <dbReference type="EMBL" id="ASA56479.1"/>
    </source>
</evidence>
<proteinExistence type="predicted"/>
<dbReference type="KEGG" id="vga:BSQ33_12750"/>
<feature type="transmembrane region" description="Helical" evidence="7">
    <location>
        <begin position="257"/>
        <end position="274"/>
    </location>
</feature>
<feature type="transmembrane region" description="Helical" evidence="7">
    <location>
        <begin position="151"/>
        <end position="170"/>
    </location>
</feature>
<keyword evidence="7" id="KW-0472">Membrane</keyword>
<feature type="transmembrane region" description="Helical" evidence="7">
    <location>
        <begin position="209"/>
        <end position="227"/>
    </location>
</feature>
<dbReference type="InterPro" id="IPR031811">
    <property type="entry name" value="ALGX/ALGJ_SGNH-like"/>
</dbReference>
<feature type="transmembrane region" description="Helical" evidence="7">
    <location>
        <begin position="26"/>
        <end position="42"/>
    </location>
</feature>
<evidence type="ECO:0008006" key="12">
    <source>
        <dbReference type="Google" id="ProtNLM"/>
    </source>
</evidence>
<dbReference type="InterPro" id="IPR002656">
    <property type="entry name" value="Acyl_transf_3_dom"/>
</dbReference>
<dbReference type="InterPro" id="IPR050879">
    <property type="entry name" value="Acyltransferase_3"/>
</dbReference>
<name>A0A1Z2SH14_VIBGA</name>
<evidence type="ECO:0000256" key="2">
    <source>
        <dbReference type="ARBA" id="ARBA00005182"/>
    </source>
</evidence>
<dbReference type="Pfam" id="PF16822">
    <property type="entry name" value="ALGX"/>
    <property type="match status" value="1"/>
</dbReference>
<feature type="transmembrane region" description="Helical" evidence="7">
    <location>
        <begin position="315"/>
        <end position="337"/>
    </location>
</feature>
<dbReference type="AlphaFoldDB" id="A0A1Z2SH14"/>
<evidence type="ECO:0000256" key="7">
    <source>
        <dbReference type="SAM" id="Phobius"/>
    </source>
</evidence>
<keyword evidence="7" id="KW-1133">Transmembrane helix</keyword>
<sequence length="703" mass="79542">MNQVNQVNQVNQSSPYNSAYRTEIDGLRAFAVLSVVIFHAFPTGLKGGFVGVDVFFVISGFLITSHIFENLASDRFSLTDFYGRRIRRIFPALILVMACSLAFGWFVLLADELNQLGKHVASGAAFISNFIFASEVGYFDTASDLKPMLHLWSLAVEEQFYIFFPLLLLLASKLRINLLMVCLVVLIASFSVNIFFVDRFPTEMFFWPFGRFWELLTGSVLAWVMLYKPSNNSILSFQTNGRRGELGLFFSTLNKRGVFSLVGLLILVLSVVLIDRAKPFPSYWAIFPVLGAVLIIIGGSASYVAKRVLCNRVAVWFGLISYPLYLWHWPILSYFHIIEDGTPHRNKRILAVALSVALAWITFQFVEKPIRYGNSIKSFRTIALVVGSVLIGLVGFSISKLDLKETNGVDDVYFREGLEHRIGATSRWYEGLNDWLFLGNSYNDTVAKLKLAIKPSDHNISEEVTRFNSLAEKGSEVGAKVALLVGPNKSSVYGEDLPKEIKPSETRYISYFTNQFSKIDNLYLVDPTELLIRTKKTEGLVYWRTDTHWNQKGAYIAFTAMMEKLGLNYPRLQFNLEGDHKGDLIGISNLNDFPIHTDDNWSQSVLSDERLEIVPNPEQADPSNMYKTGWEGVVKNKQGLNKLVVWVLGDSFANSIKPYLNASFSNVKYLGHWHHNIDVLPSMISDSIEKPDLVFIVRVERSF</sequence>
<keyword evidence="5" id="KW-0574">Periplasm</keyword>
<evidence type="ECO:0000256" key="6">
    <source>
        <dbReference type="ARBA" id="ARBA00022841"/>
    </source>
</evidence>
<feature type="transmembrane region" description="Helical" evidence="7">
    <location>
        <begin position="349"/>
        <end position="366"/>
    </location>
</feature>
<keyword evidence="3" id="KW-0808">Transferase</keyword>
<evidence type="ECO:0000259" key="9">
    <source>
        <dbReference type="Pfam" id="PF16822"/>
    </source>
</evidence>
<dbReference type="UniPathway" id="UPA00286"/>
<feature type="transmembrane region" description="Helical" evidence="7">
    <location>
        <begin position="176"/>
        <end position="197"/>
    </location>
</feature>
<dbReference type="GO" id="GO:0016020">
    <property type="term" value="C:membrane"/>
    <property type="evidence" value="ECO:0007669"/>
    <property type="project" value="TreeGrafter"/>
</dbReference>
<comment type="subcellular location">
    <subcellularLocation>
        <location evidence="1">Periplasm</location>
    </subcellularLocation>
</comment>
<feature type="transmembrane region" description="Helical" evidence="7">
    <location>
        <begin position="378"/>
        <end position="398"/>
    </location>
</feature>
<evidence type="ECO:0000256" key="4">
    <source>
        <dbReference type="ARBA" id="ARBA00022729"/>
    </source>
</evidence>
<protein>
    <recommendedName>
        <fullName evidence="12">Acyltransferase</fullName>
    </recommendedName>
</protein>
<evidence type="ECO:0000256" key="1">
    <source>
        <dbReference type="ARBA" id="ARBA00004418"/>
    </source>
</evidence>
<feature type="transmembrane region" description="Helical" evidence="7">
    <location>
        <begin position="283"/>
        <end position="303"/>
    </location>
</feature>
<dbReference type="OrthoDB" id="9767863at2"/>
<dbReference type="PANTHER" id="PTHR23028">
    <property type="entry name" value="ACETYLTRANSFERASE"/>
    <property type="match status" value="1"/>
</dbReference>
<comment type="pathway">
    <text evidence="2">Glycan biosynthesis; alginate biosynthesis.</text>
</comment>
<evidence type="ECO:0000313" key="11">
    <source>
        <dbReference type="Proteomes" id="UP000196708"/>
    </source>
</evidence>
<keyword evidence="6" id="KW-0016">Alginate biosynthesis</keyword>
<evidence type="ECO:0000256" key="3">
    <source>
        <dbReference type="ARBA" id="ARBA00022679"/>
    </source>
</evidence>
<keyword evidence="7" id="KW-0812">Transmembrane</keyword>